<evidence type="ECO:0000256" key="1">
    <source>
        <dbReference type="ARBA" id="ARBA00010458"/>
    </source>
</evidence>
<dbReference type="GO" id="GO:0052816">
    <property type="term" value="F:long-chain fatty acyl-CoA hydrolase activity"/>
    <property type="evidence" value="ECO:0007669"/>
    <property type="project" value="TreeGrafter"/>
</dbReference>
<keyword evidence="2 3" id="KW-0378">Hydrolase</keyword>
<dbReference type="PANTHER" id="PTHR11049:SF24">
    <property type="entry name" value="CYTOSOLIC ACYL COENZYME A THIOESTER HYDROLASE"/>
    <property type="match status" value="1"/>
</dbReference>
<comment type="similarity">
    <text evidence="1">Belongs to the acyl coenzyme A hydrolase family.</text>
</comment>
<dbReference type="STRING" id="1423813.FC26_GL000957"/>
<evidence type="ECO:0000313" key="6">
    <source>
        <dbReference type="Proteomes" id="UP000051733"/>
    </source>
</evidence>
<dbReference type="GO" id="GO:0009062">
    <property type="term" value="P:fatty acid catabolic process"/>
    <property type="evidence" value="ECO:0007669"/>
    <property type="project" value="TreeGrafter"/>
</dbReference>
<dbReference type="InterPro" id="IPR006683">
    <property type="entry name" value="Thioestr_dom"/>
</dbReference>
<accession>A0A0R1ZZU0</accession>
<protein>
    <submittedName>
        <fullName evidence="5">Acyl-CoA hydrolase</fullName>
    </submittedName>
</protein>
<dbReference type="PANTHER" id="PTHR11049">
    <property type="entry name" value="ACYL COENZYME A THIOESTER HYDROLASE"/>
    <property type="match status" value="1"/>
</dbReference>
<evidence type="ECO:0000259" key="4">
    <source>
        <dbReference type="PROSITE" id="PS51770"/>
    </source>
</evidence>
<dbReference type="InterPro" id="IPR029069">
    <property type="entry name" value="HotDog_dom_sf"/>
</dbReference>
<dbReference type="AlphaFoldDB" id="A0A0R1ZZU0"/>
<dbReference type="GO" id="GO:0006637">
    <property type="term" value="P:acyl-CoA metabolic process"/>
    <property type="evidence" value="ECO:0007669"/>
    <property type="project" value="TreeGrafter"/>
</dbReference>
<reference evidence="5 6" key="1">
    <citation type="journal article" date="2015" name="Genome Announc.">
        <title>Expanding the biotechnology potential of lactobacilli through comparative genomics of 213 strains and associated genera.</title>
        <authorList>
            <person name="Sun Z."/>
            <person name="Harris H.M."/>
            <person name="McCann A."/>
            <person name="Guo C."/>
            <person name="Argimon S."/>
            <person name="Zhang W."/>
            <person name="Yang X."/>
            <person name="Jeffery I.B."/>
            <person name="Cooney J.C."/>
            <person name="Kagawa T.F."/>
            <person name="Liu W."/>
            <person name="Song Y."/>
            <person name="Salvetti E."/>
            <person name="Wrobel A."/>
            <person name="Rasinkangas P."/>
            <person name="Parkhill J."/>
            <person name="Rea M.C."/>
            <person name="O'Sullivan O."/>
            <person name="Ritari J."/>
            <person name="Douillard F.P."/>
            <person name="Paul Ross R."/>
            <person name="Yang R."/>
            <person name="Briner A.E."/>
            <person name="Felis G.E."/>
            <person name="de Vos W.M."/>
            <person name="Barrangou R."/>
            <person name="Klaenhammer T.R."/>
            <person name="Caufield P.W."/>
            <person name="Cui Y."/>
            <person name="Zhang H."/>
            <person name="O'Toole P.W."/>
        </authorList>
    </citation>
    <scope>NUCLEOTIDE SEQUENCE [LARGE SCALE GENOMIC DNA]</scope>
    <source>
        <strain evidence="5 6">DSM 20634</strain>
    </source>
</reference>
<dbReference type="PROSITE" id="PS51770">
    <property type="entry name" value="HOTDOG_ACOT"/>
    <property type="match status" value="1"/>
</dbReference>
<dbReference type="Pfam" id="PF03061">
    <property type="entry name" value="4HBT"/>
    <property type="match status" value="1"/>
</dbReference>
<gene>
    <name evidence="5" type="ORF">FC26_GL000957</name>
</gene>
<dbReference type="EMBL" id="AYYY01000070">
    <property type="protein sequence ID" value="KRM60320.1"/>
    <property type="molecule type" value="Genomic_DNA"/>
</dbReference>
<sequence length="176" mass="19836">MTAMTAQPSITCNETLAISAHRIFPDELNEHGTLFGGITLNIVDREASLAAMEVARQTVVTAKLDHVNFIAPFQLHNSMNLEAYVTGMGHRSIEVFAKIIGKDLTTGQTFLGFTCFATFVIEDQLAQVKYNRVIPQTEEQQAMCAGYEQRVQERRQERQLFQKQLATITTNKPWQN</sequence>
<dbReference type="SUPFAM" id="SSF54637">
    <property type="entry name" value="Thioesterase/thiol ester dehydrase-isomerase"/>
    <property type="match status" value="1"/>
</dbReference>
<feature type="domain" description="HotDog ACOT-type" evidence="4">
    <location>
        <begin position="13"/>
        <end position="125"/>
    </location>
</feature>
<name>A0A0R1ZZU0_9LACO</name>
<evidence type="ECO:0000256" key="3">
    <source>
        <dbReference type="PROSITE-ProRule" id="PRU01106"/>
    </source>
</evidence>
<dbReference type="CDD" id="cd03442">
    <property type="entry name" value="BFIT_BACH"/>
    <property type="match status" value="1"/>
</dbReference>
<dbReference type="InterPro" id="IPR040170">
    <property type="entry name" value="Cytosol_ACT"/>
</dbReference>
<dbReference type="InterPro" id="IPR033120">
    <property type="entry name" value="HOTDOG_ACOT"/>
</dbReference>
<dbReference type="Proteomes" id="UP000051733">
    <property type="component" value="Unassembled WGS sequence"/>
</dbReference>
<proteinExistence type="inferred from homology"/>
<evidence type="ECO:0000256" key="2">
    <source>
        <dbReference type="ARBA" id="ARBA00022801"/>
    </source>
</evidence>
<dbReference type="Gene3D" id="3.10.129.10">
    <property type="entry name" value="Hotdog Thioesterase"/>
    <property type="match status" value="1"/>
</dbReference>
<keyword evidence="6" id="KW-1185">Reference proteome</keyword>
<evidence type="ECO:0000313" key="5">
    <source>
        <dbReference type="EMBL" id="KRM60320.1"/>
    </source>
</evidence>
<dbReference type="PATRIC" id="fig|1423813.3.peg.981"/>
<comment type="caution">
    <text evidence="5">The sequence shown here is derived from an EMBL/GenBank/DDBJ whole genome shotgun (WGS) entry which is preliminary data.</text>
</comment>
<dbReference type="GO" id="GO:0005829">
    <property type="term" value="C:cytosol"/>
    <property type="evidence" value="ECO:0007669"/>
    <property type="project" value="TreeGrafter"/>
</dbReference>
<organism evidence="5 6">
    <name type="scientific">Paucilactobacillus vaccinostercus DSM 20634</name>
    <dbReference type="NCBI Taxonomy" id="1423813"/>
    <lineage>
        <taxon>Bacteria</taxon>
        <taxon>Bacillati</taxon>
        <taxon>Bacillota</taxon>
        <taxon>Bacilli</taxon>
        <taxon>Lactobacillales</taxon>
        <taxon>Lactobacillaceae</taxon>
        <taxon>Paucilactobacillus</taxon>
    </lineage>
</organism>